<evidence type="ECO:0000313" key="1">
    <source>
        <dbReference type="EMBL" id="KAK4496120.1"/>
    </source>
</evidence>
<proteinExistence type="predicted"/>
<evidence type="ECO:0000313" key="2">
    <source>
        <dbReference type="Proteomes" id="UP001305779"/>
    </source>
</evidence>
<sequence length="65" mass="6672">MAPASSSENVVHAMVLGLCNRIPTTATPSVDRDAAGLAMAMEAVPFRVGDAMVIAIPVLSMELAC</sequence>
<dbReference type="Proteomes" id="UP001305779">
    <property type="component" value="Unassembled WGS sequence"/>
</dbReference>
<protein>
    <submittedName>
        <fullName evidence="1">Uncharacterized protein</fullName>
    </submittedName>
</protein>
<name>A0ABR0E4C9_ZASCE</name>
<keyword evidence="2" id="KW-1185">Reference proteome</keyword>
<gene>
    <name evidence="1" type="ORF">PRZ48_012099</name>
</gene>
<comment type="caution">
    <text evidence="1">The sequence shown here is derived from an EMBL/GenBank/DDBJ whole genome shotgun (WGS) entry which is preliminary data.</text>
</comment>
<dbReference type="EMBL" id="JAXOVC010000010">
    <property type="protein sequence ID" value="KAK4496120.1"/>
    <property type="molecule type" value="Genomic_DNA"/>
</dbReference>
<accession>A0ABR0E4C9</accession>
<reference evidence="1 2" key="1">
    <citation type="journal article" date="2023" name="G3 (Bethesda)">
        <title>A chromosome-level genome assembly of Zasmidium syzygii isolated from banana leaves.</title>
        <authorList>
            <person name="van Westerhoven A.C."/>
            <person name="Mehrabi R."/>
            <person name="Talebi R."/>
            <person name="Steentjes M.B.F."/>
            <person name="Corcolon B."/>
            <person name="Chong P.A."/>
            <person name="Kema G.H.J."/>
            <person name="Seidl M.F."/>
        </authorList>
    </citation>
    <scope>NUCLEOTIDE SEQUENCE [LARGE SCALE GENOMIC DNA]</scope>
    <source>
        <strain evidence="1 2">P124</strain>
    </source>
</reference>
<organism evidence="1 2">
    <name type="scientific">Zasmidium cellare</name>
    <name type="common">Wine cellar mold</name>
    <name type="synonym">Racodium cellare</name>
    <dbReference type="NCBI Taxonomy" id="395010"/>
    <lineage>
        <taxon>Eukaryota</taxon>
        <taxon>Fungi</taxon>
        <taxon>Dikarya</taxon>
        <taxon>Ascomycota</taxon>
        <taxon>Pezizomycotina</taxon>
        <taxon>Dothideomycetes</taxon>
        <taxon>Dothideomycetidae</taxon>
        <taxon>Mycosphaerellales</taxon>
        <taxon>Mycosphaerellaceae</taxon>
        <taxon>Zasmidium</taxon>
    </lineage>
</organism>